<dbReference type="Gene3D" id="1.25.10.10">
    <property type="entry name" value="Leucine-rich Repeat Variant"/>
    <property type="match status" value="1"/>
</dbReference>
<dbReference type="EMBL" id="SJPR01000003">
    <property type="protein sequence ID" value="TWT97078.1"/>
    <property type="molecule type" value="Genomic_DNA"/>
</dbReference>
<name>A0A5C6ACN0_9BACT</name>
<dbReference type="AlphaFoldDB" id="A0A5C6ACN0"/>
<comment type="caution">
    <text evidence="1">The sequence shown here is derived from an EMBL/GenBank/DDBJ whole genome shotgun (WGS) entry which is preliminary data.</text>
</comment>
<accession>A0A5C6ACN0</accession>
<dbReference type="InterPro" id="IPR011989">
    <property type="entry name" value="ARM-like"/>
</dbReference>
<organism evidence="1 2">
    <name type="scientific">Botrimarina colliarenosi</name>
    <dbReference type="NCBI Taxonomy" id="2528001"/>
    <lineage>
        <taxon>Bacteria</taxon>
        <taxon>Pseudomonadati</taxon>
        <taxon>Planctomycetota</taxon>
        <taxon>Planctomycetia</taxon>
        <taxon>Pirellulales</taxon>
        <taxon>Lacipirellulaceae</taxon>
        <taxon>Botrimarina</taxon>
    </lineage>
</organism>
<evidence type="ECO:0008006" key="3">
    <source>
        <dbReference type="Google" id="ProtNLM"/>
    </source>
</evidence>
<reference evidence="1 2" key="1">
    <citation type="submission" date="2019-02" db="EMBL/GenBank/DDBJ databases">
        <title>Deep-cultivation of Planctomycetes and their phenomic and genomic characterization uncovers novel biology.</title>
        <authorList>
            <person name="Wiegand S."/>
            <person name="Jogler M."/>
            <person name="Boedeker C."/>
            <person name="Pinto D."/>
            <person name="Vollmers J."/>
            <person name="Rivas-Marin E."/>
            <person name="Kohn T."/>
            <person name="Peeters S.H."/>
            <person name="Heuer A."/>
            <person name="Rast P."/>
            <person name="Oberbeckmann S."/>
            <person name="Bunk B."/>
            <person name="Jeske O."/>
            <person name="Meyerdierks A."/>
            <person name="Storesund J.E."/>
            <person name="Kallscheuer N."/>
            <person name="Luecker S."/>
            <person name="Lage O.M."/>
            <person name="Pohl T."/>
            <person name="Merkel B.J."/>
            <person name="Hornburger P."/>
            <person name="Mueller R.-W."/>
            <person name="Bruemmer F."/>
            <person name="Labrenz M."/>
            <person name="Spormann A.M."/>
            <person name="Op Den Camp H."/>
            <person name="Overmann J."/>
            <person name="Amann R."/>
            <person name="Jetten M.S.M."/>
            <person name="Mascher T."/>
            <person name="Medema M.H."/>
            <person name="Devos D.P."/>
            <person name="Kaster A.-K."/>
            <person name="Ovreas L."/>
            <person name="Rohde M."/>
            <person name="Galperin M.Y."/>
            <person name="Jogler C."/>
        </authorList>
    </citation>
    <scope>NUCLEOTIDE SEQUENCE [LARGE SCALE GENOMIC DNA]</scope>
    <source>
        <strain evidence="1 2">Pla108</strain>
    </source>
</reference>
<dbReference type="RefSeq" id="WP_146445569.1">
    <property type="nucleotide sequence ID" value="NZ_SJPR01000003.1"/>
</dbReference>
<evidence type="ECO:0000313" key="1">
    <source>
        <dbReference type="EMBL" id="TWT97078.1"/>
    </source>
</evidence>
<dbReference type="OrthoDB" id="279649at2"/>
<proteinExistence type="predicted"/>
<sequence length="130" mass="13689">MTVDQLVKELLSDEPTRRLTAADDLSRRGPEALPATAALVQACSDPALRDLCVGALEELGPPPTDQLPQLAELAKVKQLDVAYWAATLLGRAGSAAAAYAGVLEDLAGDASTPEAVRNRAAWALRKVRSN</sequence>
<keyword evidence="2" id="KW-1185">Reference proteome</keyword>
<protein>
    <recommendedName>
        <fullName evidence="3">HEAT repeat protein</fullName>
    </recommendedName>
</protein>
<evidence type="ECO:0000313" key="2">
    <source>
        <dbReference type="Proteomes" id="UP000317421"/>
    </source>
</evidence>
<dbReference type="InterPro" id="IPR016024">
    <property type="entry name" value="ARM-type_fold"/>
</dbReference>
<dbReference type="SUPFAM" id="SSF48371">
    <property type="entry name" value="ARM repeat"/>
    <property type="match status" value="1"/>
</dbReference>
<gene>
    <name evidence="1" type="ORF">Pla108_28550</name>
</gene>
<dbReference type="Proteomes" id="UP000317421">
    <property type="component" value="Unassembled WGS sequence"/>
</dbReference>